<gene>
    <name evidence="1" type="ORF">HHI36_023141</name>
</gene>
<protein>
    <submittedName>
        <fullName evidence="1">Uncharacterized protein</fullName>
    </submittedName>
</protein>
<dbReference type="AlphaFoldDB" id="A0ABD2PFG1"/>
<dbReference type="Proteomes" id="UP001516400">
    <property type="component" value="Unassembled WGS sequence"/>
</dbReference>
<organism evidence="1 2">
    <name type="scientific">Cryptolaemus montrouzieri</name>
    <dbReference type="NCBI Taxonomy" id="559131"/>
    <lineage>
        <taxon>Eukaryota</taxon>
        <taxon>Metazoa</taxon>
        <taxon>Ecdysozoa</taxon>
        <taxon>Arthropoda</taxon>
        <taxon>Hexapoda</taxon>
        <taxon>Insecta</taxon>
        <taxon>Pterygota</taxon>
        <taxon>Neoptera</taxon>
        <taxon>Endopterygota</taxon>
        <taxon>Coleoptera</taxon>
        <taxon>Polyphaga</taxon>
        <taxon>Cucujiformia</taxon>
        <taxon>Coccinelloidea</taxon>
        <taxon>Coccinellidae</taxon>
        <taxon>Scymninae</taxon>
        <taxon>Scymnini</taxon>
        <taxon>Cryptolaemus</taxon>
    </lineage>
</organism>
<sequence>MNEFESCVQRIIKQIYPVLAYEYEMGLGESRGDSSGIYSFQFLRSLHENSMANIHKILRQTEPEDAVCKRNLIRLKERFY</sequence>
<reference evidence="1 2" key="1">
    <citation type="journal article" date="2021" name="BMC Biol.">
        <title>Horizontally acquired antibacterial genes associated with adaptive radiation of ladybird beetles.</title>
        <authorList>
            <person name="Li H.S."/>
            <person name="Tang X.F."/>
            <person name="Huang Y.H."/>
            <person name="Xu Z.Y."/>
            <person name="Chen M.L."/>
            <person name="Du X.Y."/>
            <person name="Qiu B.Y."/>
            <person name="Chen P.T."/>
            <person name="Zhang W."/>
            <person name="Slipinski A."/>
            <person name="Escalona H.E."/>
            <person name="Waterhouse R.M."/>
            <person name="Zwick A."/>
            <person name="Pang H."/>
        </authorList>
    </citation>
    <scope>NUCLEOTIDE SEQUENCE [LARGE SCALE GENOMIC DNA]</scope>
    <source>
        <strain evidence="1">SYSU2018</strain>
    </source>
</reference>
<keyword evidence="2" id="KW-1185">Reference proteome</keyword>
<comment type="caution">
    <text evidence="1">The sequence shown here is derived from an EMBL/GenBank/DDBJ whole genome shotgun (WGS) entry which is preliminary data.</text>
</comment>
<dbReference type="EMBL" id="JABFTP020000186">
    <property type="protein sequence ID" value="KAL3289744.1"/>
    <property type="molecule type" value="Genomic_DNA"/>
</dbReference>
<name>A0ABD2PFG1_9CUCU</name>
<evidence type="ECO:0000313" key="2">
    <source>
        <dbReference type="Proteomes" id="UP001516400"/>
    </source>
</evidence>
<accession>A0ABD2PFG1</accession>
<evidence type="ECO:0000313" key="1">
    <source>
        <dbReference type="EMBL" id="KAL3289744.1"/>
    </source>
</evidence>
<proteinExistence type="predicted"/>